<dbReference type="SUPFAM" id="SSF49599">
    <property type="entry name" value="TRAF domain-like"/>
    <property type="match status" value="2"/>
</dbReference>
<dbReference type="AlphaFoldDB" id="A0A8S4PX65"/>
<reference evidence="8" key="1">
    <citation type="submission" date="2022-03" db="EMBL/GenBank/DDBJ databases">
        <authorList>
            <person name="Martin C."/>
        </authorList>
    </citation>
    <scope>NUCLEOTIDE SEQUENCE</scope>
</reference>
<dbReference type="OrthoDB" id="5971837at2759"/>
<dbReference type="Gene3D" id="3.30.40.10">
    <property type="entry name" value="Zinc/RING finger domain, C3HC4 (zinc finger)"/>
    <property type="match status" value="2"/>
</dbReference>
<evidence type="ECO:0000256" key="3">
    <source>
        <dbReference type="ARBA" id="ARBA00022833"/>
    </source>
</evidence>
<gene>
    <name evidence="8" type="ORF">OFUS_LOCUS22075</name>
</gene>
<evidence type="ECO:0000313" key="8">
    <source>
        <dbReference type="EMBL" id="CAH1797860.1"/>
    </source>
</evidence>
<keyword evidence="3 4" id="KW-0862">Zinc</keyword>
<feature type="domain" description="TIR" evidence="6">
    <location>
        <begin position="41"/>
        <end position="170"/>
    </location>
</feature>
<comment type="caution">
    <text evidence="8">The sequence shown here is derived from an EMBL/GenBank/DDBJ whole genome shotgun (WGS) entry which is preliminary data.</text>
</comment>
<feature type="zinc finger region" description="TRAF-type" evidence="4">
    <location>
        <begin position="296"/>
        <end position="344"/>
    </location>
</feature>
<dbReference type="InterPro" id="IPR000157">
    <property type="entry name" value="TIR_dom"/>
</dbReference>
<dbReference type="PROSITE" id="PS50145">
    <property type="entry name" value="ZF_TRAF"/>
    <property type="match status" value="2"/>
</dbReference>
<keyword evidence="9" id="KW-1185">Reference proteome</keyword>
<evidence type="ECO:0000256" key="1">
    <source>
        <dbReference type="ARBA" id="ARBA00022723"/>
    </source>
</evidence>
<feature type="zinc finger region" description="TRAF-type" evidence="4">
    <location>
        <begin position="211"/>
        <end position="266"/>
    </location>
</feature>
<keyword evidence="1 4" id="KW-0479">Metal-binding</keyword>
<dbReference type="Gene3D" id="3.40.50.10140">
    <property type="entry name" value="Toll/interleukin-1 receptor homology (TIR) domain"/>
    <property type="match status" value="1"/>
</dbReference>
<evidence type="ECO:0000313" key="9">
    <source>
        <dbReference type="Proteomes" id="UP000749559"/>
    </source>
</evidence>
<dbReference type="Pfam" id="PF02176">
    <property type="entry name" value="zf-TRAF"/>
    <property type="match status" value="2"/>
</dbReference>
<dbReference type="PANTHER" id="PTHR10131">
    <property type="entry name" value="TNF RECEPTOR ASSOCIATED FACTOR"/>
    <property type="match status" value="1"/>
</dbReference>
<feature type="compositionally biased region" description="Basic and acidic residues" evidence="5">
    <location>
        <begin position="493"/>
        <end position="506"/>
    </location>
</feature>
<dbReference type="InterPro" id="IPR013083">
    <property type="entry name" value="Znf_RING/FYVE/PHD"/>
</dbReference>
<dbReference type="SUPFAM" id="SSF52200">
    <property type="entry name" value="Toll/Interleukin receptor TIR domain"/>
    <property type="match status" value="1"/>
</dbReference>
<evidence type="ECO:0000256" key="4">
    <source>
        <dbReference type="PROSITE-ProRule" id="PRU00207"/>
    </source>
</evidence>
<evidence type="ECO:0000259" key="6">
    <source>
        <dbReference type="PROSITE" id="PS50104"/>
    </source>
</evidence>
<evidence type="ECO:0000256" key="5">
    <source>
        <dbReference type="SAM" id="MobiDB-lite"/>
    </source>
</evidence>
<feature type="domain" description="TRAF-type" evidence="7">
    <location>
        <begin position="211"/>
        <end position="266"/>
    </location>
</feature>
<dbReference type="PROSITE" id="PS50104">
    <property type="entry name" value="TIR"/>
    <property type="match status" value="1"/>
</dbReference>
<protein>
    <recommendedName>
        <fullName evidence="10">TRAF-type domain-containing protein</fullName>
    </recommendedName>
</protein>
<feature type="region of interest" description="Disordered" evidence="5">
    <location>
        <begin position="471"/>
        <end position="517"/>
    </location>
</feature>
<proteinExistence type="predicted"/>
<name>A0A8S4PX65_OWEFU</name>
<keyword evidence="2 4" id="KW-0863">Zinc-finger</keyword>
<dbReference type="EMBL" id="CAIIXF020000010">
    <property type="protein sequence ID" value="CAH1797860.1"/>
    <property type="molecule type" value="Genomic_DNA"/>
</dbReference>
<accession>A0A8S4PX65</accession>
<dbReference type="GO" id="GO:0008270">
    <property type="term" value="F:zinc ion binding"/>
    <property type="evidence" value="ECO:0007669"/>
    <property type="project" value="UniProtKB-KW"/>
</dbReference>
<evidence type="ECO:0000256" key="2">
    <source>
        <dbReference type="ARBA" id="ARBA00022771"/>
    </source>
</evidence>
<dbReference type="PANTHER" id="PTHR10131:SF94">
    <property type="entry name" value="TNF RECEPTOR-ASSOCIATED FACTOR 4"/>
    <property type="match status" value="1"/>
</dbReference>
<dbReference type="InterPro" id="IPR001293">
    <property type="entry name" value="Znf_TRAF"/>
</dbReference>
<evidence type="ECO:0008006" key="10">
    <source>
        <dbReference type="Google" id="ProtNLM"/>
    </source>
</evidence>
<organism evidence="8 9">
    <name type="scientific">Owenia fusiformis</name>
    <name type="common">Polychaete worm</name>
    <dbReference type="NCBI Taxonomy" id="6347"/>
    <lineage>
        <taxon>Eukaryota</taxon>
        <taxon>Metazoa</taxon>
        <taxon>Spiralia</taxon>
        <taxon>Lophotrochozoa</taxon>
        <taxon>Annelida</taxon>
        <taxon>Polychaeta</taxon>
        <taxon>Sedentaria</taxon>
        <taxon>Canalipalpata</taxon>
        <taxon>Sabellida</taxon>
        <taxon>Oweniida</taxon>
        <taxon>Oweniidae</taxon>
        <taxon>Owenia</taxon>
    </lineage>
</organism>
<feature type="compositionally biased region" description="Low complexity" evidence="5">
    <location>
        <begin position="479"/>
        <end position="488"/>
    </location>
</feature>
<dbReference type="Proteomes" id="UP000749559">
    <property type="component" value="Unassembled WGS sequence"/>
</dbReference>
<sequence length="626" mass="71953">MTKYGSLDSGMGSMPSHGSIVNDTGLESGIGIPVPDINEGKEYHVYFAYGVSDDLGYSCINEIFECLEKQGFRCCNADTFEPGATVISNITTSIAKSEQTIVFVPRCPTDDSLLYLFERDLVIWTWSGSEGRHNVTVVKMEKCDIPESLQIFPAIELNQKGAFQLLRNTLLERKWTHVPPGAYMLKYGDSKTICSNPPCKHICKFNDIGKHNDECPFRIISCPNANCNREMFEFKLKPHELRCEWKIVPCCYSKYGCTETMPRIHLLKHKTDCIYRIVRCQNFRCWDKMFFHELRAHIDNACNYTKMACRNGNCEEALYRKDLQSHMDFTCKYRTIECIYPECKYLVVVDQIFQHRQKCLFRRCRCPCGYKCLYIDLGKHQYENDCKNWENNLTSLYNSAEENPQCGQNEGSKLGERPKHEFRSVPGYFEVDSTSKYISKSHSESRLWSTHDSTIELEKCFNVSPKSRCATTKSEEKPSTTPSSEFEPNIAPRPEKELNISPKPEDGPTTASESKQKLDIQYYEFESNRASSVDRGYKSDEDTVINPAPVYVTSTTKPSIKYSKRRLPNRSISIGHADEDDHPLCHDVCSKRFDNETDLNNKRHSDNVEFRSRDTLSDKGLAVLFL</sequence>
<dbReference type="GO" id="GO:0007165">
    <property type="term" value="P:signal transduction"/>
    <property type="evidence" value="ECO:0007669"/>
    <property type="project" value="InterPro"/>
</dbReference>
<feature type="domain" description="TRAF-type" evidence="7">
    <location>
        <begin position="296"/>
        <end position="344"/>
    </location>
</feature>
<dbReference type="InterPro" id="IPR035897">
    <property type="entry name" value="Toll_tir_struct_dom_sf"/>
</dbReference>
<evidence type="ECO:0000259" key="7">
    <source>
        <dbReference type="PROSITE" id="PS50145"/>
    </source>
</evidence>